<dbReference type="GO" id="GO:0042450">
    <property type="term" value="P:L-arginine biosynthetic process via ornithine"/>
    <property type="evidence" value="ECO:0007669"/>
    <property type="project" value="UniProtKB-UniRule"/>
</dbReference>
<dbReference type="Pfam" id="PF02729">
    <property type="entry name" value="OTCace_N"/>
    <property type="match status" value="1"/>
</dbReference>
<evidence type="ECO:0000259" key="6">
    <source>
        <dbReference type="Pfam" id="PF00185"/>
    </source>
</evidence>
<comment type="caution">
    <text evidence="5">Lacks conserved residue(s) required for the propagation of feature annotation.</text>
</comment>
<comment type="catalytic activity">
    <reaction evidence="4 5">
        <text>carbamoyl phosphate + L-ornithine = L-citrulline + phosphate + H(+)</text>
        <dbReference type="Rhea" id="RHEA:19513"/>
        <dbReference type="ChEBI" id="CHEBI:15378"/>
        <dbReference type="ChEBI" id="CHEBI:43474"/>
        <dbReference type="ChEBI" id="CHEBI:46911"/>
        <dbReference type="ChEBI" id="CHEBI:57743"/>
        <dbReference type="ChEBI" id="CHEBI:58228"/>
        <dbReference type="EC" id="2.1.3.3"/>
    </reaction>
</comment>
<comment type="subcellular location">
    <subcellularLocation>
        <location evidence="5">Cytoplasm</location>
    </subcellularLocation>
</comment>
<feature type="binding site" evidence="5">
    <location>
        <position position="288"/>
    </location>
    <ligand>
        <name>carbamoyl phosphate</name>
        <dbReference type="ChEBI" id="CHEBI:58228"/>
    </ligand>
</feature>
<dbReference type="InterPro" id="IPR006132">
    <property type="entry name" value="Asp/Orn_carbamoyltranf_P-bd"/>
</dbReference>
<evidence type="ECO:0000259" key="7">
    <source>
        <dbReference type="Pfam" id="PF02729"/>
    </source>
</evidence>
<dbReference type="EMBL" id="DSQD01000176">
    <property type="protein sequence ID" value="HGF87871.1"/>
    <property type="molecule type" value="Genomic_DNA"/>
</dbReference>
<feature type="binding site" evidence="5">
    <location>
        <position position="160"/>
    </location>
    <ligand>
        <name>L-ornithine</name>
        <dbReference type="ChEBI" id="CHEBI:46911"/>
    </ligand>
</feature>
<evidence type="ECO:0000256" key="5">
    <source>
        <dbReference type="HAMAP-Rule" id="MF_01109"/>
    </source>
</evidence>
<dbReference type="InterPro" id="IPR036901">
    <property type="entry name" value="Asp/Orn_carbamoylTrfase_sf"/>
</dbReference>
<reference evidence="8" key="1">
    <citation type="journal article" date="2020" name="mSystems">
        <title>Genome- and Community-Level Interaction Insights into Carbon Utilization and Element Cycling Functions of Hydrothermarchaeota in Hydrothermal Sediment.</title>
        <authorList>
            <person name="Zhou Z."/>
            <person name="Liu Y."/>
            <person name="Xu W."/>
            <person name="Pan J."/>
            <person name="Luo Z.H."/>
            <person name="Li M."/>
        </authorList>
    </citation>
    <scope>NUCLEOTIDE SEQUENCE [LARGE SCALE GENOMIC DNA]</scope>
    <source>
        <strain evidence="9">SpSt-38</strain>
        <strain evidence="8">SpSt-87</strain>
    </source>
</reference>
<dbReference type="AlphaFoldDB" id="A0A7C3RN56"/>
<evidence type="ECO:0000313" key="8">
    <source>
        <dbReference type="EMBL" id="HFW32909.1"/>
    </source>
</evidence>
<name>A0A7C3RN56_ARCFL</name>
<feature type="binding site" evidence="5">
    <location>
        <position position="102"/>
    </location>
    <ligand>
        <name>carbamoyl phosphate</name>
        <dbReference type="ChEBI" id="CHEBI:58228"/>
    </ligand>
</feature>
<dbReference type="EC" id="2.1.3.3" evidence="2 5"/>
<gene>
    <name evidence="8" type="primary">argF</name>
    <name evidence="9" type="ORF">ENR21_05720</name>
    <name evidence="8" type="ORF">ENW66_08200</name>
</gene>
<comment type="similarity">
    <text evidence="1 5">Belongs to the aspartate/ornithine carbamoyltransferase superfamily. OTCase family.</text>
</comment>
<dbReference type="SUPFAM" id="SSF53671">
    <property type="entry name" value="Aspartate/ornithine carbamoyltransferase"/>
    <property type="match status" value="1"/>
</dbReference>
<dbReference type="EMBL" id="DTLB01000047">
    <property type="protein sequence ID" value="HFW32909.1"/>
    <property type="molecule type" value="Genomic_DNA"/>
</dbReference>
<protein>
    <recommendedName>
        <fullName evidence="2 5">Ornithine carbamoyltransferase</fullName>
        <shortName evidence="5">OTCase</shortName>
        <ecNumber evidence="2 5">2.1.3.3</ecNumber>
    </recommendedName>
</protein>
<keyword evidence="5" id="KW-0963">Cytoplasm</keyword>
<accession>A0A7C3RN56</accession>
<dbReference type="PANTHER" id="PTHR45753:SF3">
    <property type="entry name" value="ORNITHINE TRANSCARBAMYLASE, MITOCHONDRIAL"/>
    <property type="match status" value="1"/>
</dbReference>
<feature type="domain" description="Aspartate/ornithine carbamoyltransferase Asp/Orn-binding" evidence="6">
    <location>
        <begin position="149"/>
        <end position="297"/>
    </location>
</feature>
<dbReference type="NCBIfam" id="NF001986">
    <property type="entry name" value="PRK00779.1"/>
    <property type="match status" value="1"/>
</dbReference>
<dbReference type="NCBIfam" id="TIGR00658">
    <property type="entry name" value="orni_carb_tr"/>
    <property type="match status" value="1"/>
</dbReference>
<sequence length="307" mass="34969">MKHLLSIADLEKEELIEILKLAEKLKEERYRGVVTDYLKNKSLAMIFELPSTRTRVSFEVAMTDLGGHALYLGWNELQLGRGEPIKDTARVLSRYVHAVMMRVREHSTIVEFARYSAVPVINGLSNLEHPCQVIADLLTIYEYRGDFEDVTLAWVGDGNNVCNSMILAAALTGMRMIISTPENYDPDPEIVRKAMEMGGRLQFVRNPKEAVREADVIYTDVWTSMGQEAEREARMTAFRPYQVSDELLKVSKDDVVVMHCMPAHRGEEITDEVIEGKHSIVFDQAENRLHAQKAILLKLLGKENEIY</sequence>
<organism evidence="8">
    <name type="scientific">Archaeoglobus fulgidus</name>
    <dbReference type="NCBI Taxonomy" id="2234"/>
    <lineage>
        <taxon>Archaea</taxon>
        <taxon>Methanobacteriati</taxon>
        <taxon>Methanobacteriota</taxon>
        <taxon>Archaeoglobi</taxon>
        <taxon>Archaeoglobales</taxon>
        <taxon>Archaeoglobaceae</taxon>
        <taxon>Archaeoglobus</taxon>
    </lineage>
</organism>
<evidence type="ECO:0000256" key="3">
    <source>
        <dbReference type="ARBA" id="ARBA00022679"/>
    </source>
</evidence>
<dbReference type="Pfam" id="PF00185">
    <property type="entry name" value="OTCace"/>
    <property type="match status" value="1"/>
</dbReference>
<dbReference type="PRINTS" id="PR00102">
    <property type="entry name" value="OTCASE"/>
</dbReference>
<dbReference type="GO" id="GO:0004585">
    <property type="term" value="F:ornithine carbamoyltransferase activity"/>
    <property type="evidence" value="ECO:0007669"/>
    <property type="project" value="UniProtKB-UniRule"/>
</dbReference>
<dbReference type="PANTHER" id="PTHR45753">
    <property type="entry name" value="ORNITHINE CARBAMOYLTRANSFERASE, MITOCHONDRIAL"/>
    <property type="match status" value="1"/>
</dbReference>
<dbReference type="InterPro" id="IPR006130">
    <property type="entry name" value="Asp/Orn_carbamoylTrfase"/>
</dbReference>
<evidence type="ECO:0000256" key="2">
    <source>
        <dbReference type="ARBA" id="ARBA00013007"/>
    </source>
</evidence>
<feature type="binding site" evidence="5">
    <location>
        <begin position="51"/>
        <end position="54"/>
    </location>
    <ligand>
        <name>carbamoyl phosphate</name>
        <dbReference type="ChEBI" id="CHEBI:58228"/>
    </ligand>
</feature>
<feature type="binding site" evidence="5">
    <location>
        <position position="78"/>
    </location>
    <ligand>
        <name>carbamoyl phosphate</name>
        <dbReference type="ChEBI" id="CHEBI:58228"/>
    </ligand>
</feature>
<evidence type="ECO:0000256" key="4">
    <source>
        <dbReference type="ARBA" id="ARBA00048772"/>
    </source>
</evidence>
<proteinExistence type="inferred from homology"/>
<feature type="binding site" evidence="5">
    <location>
        <begin position="129"/>
        <end position="132"/>
    </location>
    <ligand>
        <name>carbamoyl phosphate</name>
        <dbReference type="ChEBI" id="CHEBI:58228"/>
    </ligand>
</feature>
<dbReference type="GO" id="GO:0019240">
    <property type="term" value="P:citrulline biosynthetic process"/>
    <property type="evidence" value="ECO:0007669"/>
    <property type="project" value="TreeGrafter"/>
</dbReference>
<feature type="binding site" evidence="5">
    <location>
        <begin position="224"/>
        <end position="225"/>
    </location>
    <ligand>
        <name>L-ornithine</name>
        <dbReference type="ChEBI" id="CHEBI:46911"/>
    </ligand>
</feature>
<keyword evidence="3 5" id="KW-0808">Transferase</keyword>
<evidence type="ECO:0000256" key="1">
    <source>
        <dbReference type="ARBA" id="ARBA00007805"/>
    </source>
</evidence>
<feature type="domain" description="Aspartate/ornithine carbamoyltransferase carbamoyl-P binding" evidence="7">
    <location>
        <begin position="2"/>
        <end position="142"/>
    </location>
</feature>
<comment type="caution">
    <text evidence="8">The sequence shown here is derived from an EMBL/GenBank/DDBJ whole genome shotgun (WGS) entry which is preliminary data.</text>
</comment>
<dbReference type="HAMAP" id="MF_01109">
    <property type="entry name" value="OTCase"/>
    <property type="match status" value="1"/>
</dbReference>
<dbReference type="Gene3D" id="3.40.50.1370">
    <property type="entry name" value="Aspartate/ornithine carbamoyltransferase"/>
    <property type="match status" value="2"/>
</dbReference>
<dbReference type="GO" id="GO:0005737">
    <property type="term" value="C:cytoplasm"/>
    <property type="evidence" value="ECO:0007669"/>
    <property type="project" value="UniProtKB-SubCell"/>
</dbReference>
<dbReference type="GO" id="GO:0016597">
    <property type="term" value="F:amino acid binding"/>
    <property type="evidence" value="ECO:0007669"/>
    <property type="project" value="InterPro"/>
</dbReference>
<dbReference type="InterPro" id="IPR006131">
    <property type="entry name" value="Asp_carbamoyltransf_Asp/Orn-bd"/>
</dbReference>
<dbReference type="PRINTS" id="PR00100">
    <property type="entry name" value="AOTCASE"/>
</dbReference>
<feature type="binding site" evidence="5">
    <location>
        <position position="220"/>
    </location>
    <ligand>
        <name>L-ornithine</name>
        <dbReference type="ChEBI" id="CHEBI:46911"/>
    </ligand>
</feature>
<dbReference type="FunFam" id="3.40.50.1370:FF:000008">
    <property type="entry name" value="Ornithine carbamoyltransferase"/>
    <property type="match status" value="1"/>
</dbReference>
<dbReference type="InterPro" id="IPR024904">
    <property type="entry name" value="OTCase_ArgI"/>
</dbReference>
<evidence type="ECO:0000313" key="9">
    <source>
        <dbReference type="EMBL" id="HGF87871.1"/>
    </source>
</evidence>
<dbReference type="InterPro" id="IPR002292">
    <property type="entry name" value="Orn/put_carbamltrans"/>
</dbReference>